<dbReference type="FunFam" id="1.10.3720.10:FF:000002">
    <property type="entry name" value="D-methionine ABC transporter permease MetI"/>
    <property type="match status" value="1"/>
</dbReference>
<dbReference type="OrthoDB" id="9793490at2"/>
<name>A0A433SAY9_9BURK</name>
<evidence type="ECO:0000256" key="5">
    <source>
        <dbReference type="ARBA" id="ARBA00022692"/>
    </source>
</evidence>
<keyword evidence="3 8" id="KW-0813">Transport</keyword>
<comment type="caution">
    <text evidence="10">The sequence shown here is derived from an EMBL/GenBank/DDBJ whole genome shotgun (WGS) entry which is preliminary data.</text>
</comment>
<evidence type="ECO:0000256" key="2">
    <source>
        <dbReference type="ARBA" id="ARBA00007069"/>
    </source>
</evidence>
<evidence type="ECO:0000256" key="8">
    <source>
        <dbReference type="RuleBase" id="RU363032"/>
    </source>
</evidence>
<feature type="transmembrane region" description="Helical" evidence="8">
    <location>
        <begin position="72"/>
        <end position="94"/>
    </location>
</feature>
<reference evidence="10 11" key="1">
    <citation type="submission" date="2018-01" db="EMBL/GenBank/DDBJ databases">
        <title>Saezia sanguinis gen. nov., sp. nov., in the order Burkholderiales isolated from human blood.</title>
        <authorList>
            <person name="Medina-Pascual M.J."/>
            <person name="Valdezate S."/>
            <person name="Monzon S."/>
            <person name="Cuesta I."/>
            <person name="Carrasco G."/>
            <person name="Villalon P."/>
            <person name="Saez-Nieto J.A."/>
        </authorList>
    </citation>
    <scope>NUCLEOTIDE SEQUENCE [LARGE SCALE GENOMIC DNA]</scope>
    <source>
        <strain evidence="10 11">CNM695-12</strain>
    </source>
</reference>
<feature type="transmembrane region" description="Helical" evidence="8">
    <location>
        <begin position="101"/>
        <end position="119"/>
    </location>
</feature>
<evidence type="ECO:0000313" key="10">
    <source>
        <dbReference type="EMBL" id="RUS65892.1"/>
    </source>
</evidence>
<dbReference type="PANTHER" id="PTHR30450">
    <property type="entry name" value="ABC TRANSPORTER PERMEASE"/>
    <property type="match status" value="1"/>
</dbReference>
<evidence type="ECO:0000256" key="6">
    <source>
        <dbReference type="ARBA" id="ARBA00022989"/>
    </source>
</evidence>
<dbReference type="Proteomes" id="UP000286947">
    <property type="component" value="Unassembled WGS sequence"/>
</dbReference>
<evidence type="ECO:0000256" key="7">
    <source>
        <dbReference type="ARBA" id="ARBA00023136"/>
    </source>
</evidence>
<dbReference type="PANTHER" id="PTHR30450:SF1">
    <property type="entry name" value="D-METHIONINE TRANSPORT SYSTEM PERMEASE PROTEIN METI-RELATED"/>
    <property type="match status" value="1"/>
</dbReference>
<sequence length="231" mass="24450">MSNNSLTDLALSVWNTLFGGPLVWDALWETLIMVGVSGFAAIVLGIPLGILLNVSDKGGLLEGLAANRVLGFFINVFRSIPFIILCVAMFPLTAMIMGTSIGVKGAILPLTVAAVPFMARLAETSFKEVPSGLIEAAQGMGATPSQIVFKVLLPEAMPGIISGVTIMLVSLIGYSAMAGMVGAGGLGTLAINYGYYRYRTDVMIAVMIVIVVVVQLVQWFGDWLAARVNHR</sequence>
<keyword evidence="5 8" id="KW-0812">Transmembrane</keyword>
<protein>
    <submittedName>
        <fullName evidence="10">D-methionine transport system permease protein MetI</fullName>
    </submittedName>
</protein>
<dbReference type="RefSeq" id="WP_126980668.1">
    <property type="nucleotide sequence ID" value="NZ_CAWUGC010000002.1"/>
</dbReference>
<keyword evidence="6 8" id="KW-1133">Transmembrane helix</keyword>
<dbReference type="EMBL" id="PQSP01000008">
    <property type="protein sequence ID" value="RUS65892.1"/>
    <property type="molecule type" value="Genomic_DNA"/>
</dbReference>
<feature type="transmembrane region" description="Helical" evidence="8">
    <location>
        <begin position="202"/>
        <end position="221"/>
    </location>
</feature>
<dbReference type="PROSITE" id="PS50928">
    <property type="entry name" value="ABC_TM1"/>
    <property type="match status" value="1"/>
</dbReference>
<keyword evidence="11" id="KW-1185">Reference proteome</keyword>
<accession>A0A433SAY9</accession>
<dbReference type="InterPro" id="IPR035906">
    <property type="entry name" value="MetI-like_sf"/>
</dbReference>
<keyword evidence="7 8" id="KW-0472">Membrane</keyword>
<proteinExistence type="inferred from homology"/>
<evidence type="ECO:0000256" key="4">
    <source>
        <dbReference type="ARBA" id="ARBA00022475"/>
    </source>
</evidence>
<feature type="transmembrane region" description="Helical" evidence="8">
    <location>
        <begin position="160"/>
        <end position="190"/>
    </location>
</feature>
<organism evidence="10 11">
    <name type="scientific">Saezia sanguinis</name>
    <dbReference type="NCBI Taxonomy" id="1965230"/>
    <lineage>
        <taxon>Bacteria</taxon>
        <taxon>Pseudomonadati</taxon>
        <taxon>Pseudomonadota</taxon>
        <taxon>Betaproteobacteria</taxon>
        <taxon>Burkholderiales</taxon>
        <taxon>Saeziaceae</taxon>
        <taxon>Saezia</taxon>
    </lineage>
</organism>
<evidence type="ECO:0000313" key="11">
    <source>
        <dbReference type="Proteomes" id="UP000286947"/>
    </source>
</evidence>
<dbReference type="SUPFAM" id="SSF161098">
    <property type="entry name" value="MetI-like"/>
    <property type="match status" value="1"/>
</dbReference>
<dbReference type="GO" id="GO:0005886">
    <property type="term" value="C:plasma membrane"/>
    <property type="evidence" value="ECO:0007669"/>
    <property type="project" value="UniProtKB-SubCell"/>
</dbReference>
<dbReference type="InterPro" id="IPR000515">
    <property type="entry name" value="MetI-like"/>
</dbReference>
<dbReference type="InterPro" id="IPR051322">
    <property type="entry name" value="AA_ABC_Transporter_Permease"/>
</dbReference>
<dbReference type="GO" id="GO:0048473">
    <property type="term" value="P:D-methionine transmembrane transport"/>
    <property type="evidence" value="ECO:0007669"/>
    <property type="project" value="TreeGrafter"/>
</dbReference>
<feature type="domain" description="ABC transmembrane type-1" evidence="9">
    <location>
        <begin position="27"/>
        <end position="221"/>
    </location>
</feature>
<dbReference type="Gene3D" id="1.10.3720.10">
    <property type="entry name" value="MetI-like"/>
    <property type="match status" value="1"/>
</dbReference>
<feature type="transmembrane region" description="Helical" evidence="8">
    <location>
        <begin position="31"/>
        <end position="52"/>
    </location>
</feature>
<evidence type="ECO:0000256" key="3">
    <source>
        <dbReference type="ARBA" id="ARBA00022448"/>
    </source>
</evidence>
<keyword evidence="4" id="KW-1003">Cell membrane</keyword>
<dbReference type="NCBIfam" id="NF008049">
    <property type="entry name" value="PRK10782.1"/>
    <property type="match status" value="1"/>
</dbReference>
<gene>
    <name evidence="10" type="primary">metI</name>
    <name evidence="10" type="ORF">CUZ56_02492</name>
</gene>
<dbReference type="AlphaFoldDB" id="A0A433SAY9"/>
<evidence type="ECO:0000259" key="9">
    <source>
        <dbReference type="PROSITE" id="PS50928"/>
    </source>
</evidence>
<evidence type="ECO:0000256" key="1">
    <source>
        <dbReference type="ARBA" id="ARBA00004651"/>
    </source>
</evidence>
<comment type="subcellular location">
    <subcellularLocation>
        <location evidence="1 8">Cell membrane</location>
        <topology evidence="1 8">Multi-pass membrane protein</topology>
    </subcellularLocation>
</comment>
<dbReference type="Pfam" id="PF00528">
    <property type="entry name" value="BPD_transp_1"/>
    <property type="match status" value="1"/>
</dbReference>
<comment type="similarity">
    <text evidence="2">Belongs to the binding-protein-dependent transport system permease family. CysTW subfamily.</text>
</comment>
<dbReference type="CDD" id="cd06261">
    <property type="entry name" value="TM_PBP2"/>
    <property type="match status" value="1"/>
</dbReference>